<name>A0AAV4QXU0_CAEEX</name>
<protein>
    <submittedName>
        <fullName evidence="2">Uncharacterized protein</fullName>
    </submittedName>
</protein>
<evidence type="ECO:0000313" key="3">
    <source>
        <dbReference type="Proteomes" id="UP001054945"/>
    </source>
</evidence>
<accession>A0AAV4QXU0</accession>
<gene>
    <name evidence="2" type="ORF">CEXT_490051</name>
</gene>
<evidence type="ECO:0000313" key="2">
    <source>
        <dbReference type="EMBL" id="GIY14458.1"/>
    </source>
</evidence>
<dbReference type="EMBL" id="BPLR01007088">
    <property type="protein sequence ID" value="GIY14458.1"/>
    <property type="molecule type" value="Genomic_DNA"/>
</dbReference>
<organism evidence="2 3">
    <name type="scientific">Caerostris extrusa</name>
    <name type="common">Bark spider</name>
    <name type="synonym">Caerostris bankana</name>
    <dbReference type="NCBI Taxonomy" id="172846"/>
    <lineage>
        <taxon>Eukaryota</taxon>
        <taxon>Metazoa</taxon>
        <taxon>Ecdysozoa</taxon>
        <taxon>Arthropoda</taxon>
        <taxon>Chelicerata</taxon>
        <taxon>Arachnida</taxon>
        <taxon>Araneae</taxon>
        <taxon>Araneomorphae</taxon>
        <taxon>Entelegynae</taxon>
        <taxon>Araneoidea</taxon>
        <taxon>Araneidae</taxon>
        <taxon>Caerostris</taxon>
    </lineage>
</organism>
<dbReference type="Proteomes" id="UP001054945">
    <property type="component" value="Unassembled WGS sequence"/>
</dbReference>
<feature type="region of interest" description="Disordered" evidence="1">
    <location>
        <begin position="1"/>
        <end position="51"/>
    </location>
</feature>
<feature type="compositionally biased region" description="Basic and acidic residues" evidence="1">
    <location>
        <begin position="1"/>
        <end position="12"/>
    </location>
</feature>
<evidence type="ECO:0000256" key="1">
    <source>
        <dbReference type="SAM" id="MobiDB-lite"/>
    </source>
</evidence>
<sequence length="110" mass="11972">MRKTPDGRERSRFTGLNTPSSPKNSGTSPCPGESGRPERGHHFREKSSFISGSHLPAQISRLGVSGYLEVMRPHPAPLIAGIRYLMNTRFPGGGVPQEKGSVVFWGGRLD</sequence>
<keyword evidence="3" id="KW-1185">Reference proteome</keyword>
<comment type="caution">
    <text evidence="2">The sequence shown here is derived from an EMBL/GenBank/DDBJ whole genome shotgun (WGS) entry which is preliminary data.</text>
</comment>
<dbReference type="AlphaFoldDB" id="A0AAV4QXU0"/>
<feature type="compositionally biased region" description="Polar residues" evidence="1">
    <location>
        <begin position="14"/>
        <end position="28"/>
    </location>
</feature>
<proteinExistence type="predicted"/>
<reference evidence="2 3" key="1">
    <citation type="submission" date="2021-06" db="EMBL/GenBank/DDBJ databases">
        <title>Caerostris extrusa draft genome.</title>
        <authorList>
            <person name="Kono N."/>
            <person name="Arakawa K."/>
        </authorList>
    </citation>
    <scope>NUCLEOTIDE SEQUENCE [LARGE SCALE GENOMIC DNA]</scope>
</reference>